<proteinExistence type="predicted"/>
<keyword evidence="2" id="KW-1185">Reference proteome</keyword>
<organism evidence="1 2">
    <name type="scientific">Theobroma cacao</name>
    <name type="common">Cacao</name>
    <name type="synonym">Cocoa</name>
    <dbReference type="NCBI Taxonomy" id="3641"/>
    <lineage>
        <taxon>Eukaryota</taxon>
        <taxon>Viridiplantae</taxon>
        <taxon>Streptophyta</taxon>
        <taxon>Embryophyta</taxon>
        <taxon>Tracheophyta</taxon>
        <taxon>Spermatophyta</taxon>
        <taxon>Magnoliopsida</taxon>
        <taxon>eudicotyledons</taxon>
        <taxon>Gunneridae</taxon>
        <taxon>Pentapetalae</taxon>
        <taxon>rosids</taxon>
        <taxon>malvids</taxon>
        <taxon>Malvales</taxon>
        <taxon>Malvaceae</taxon>
        <taxon>Byttnerioideae</taxon>
        <taxon>Theobroma</taxon>
    </lineage>
</organism>
<dbReference type="AlphaFoldDB" id="A0A061F7F3"/>
<dbReference type="InParanoid" id="A0A061F7F3"/>
<protein>
    <submittedName>
        <fullName evidence="1">Uncharacterized protein</fullName>
    </submittedName>
</protein>
<dbReference type="Proteomes" id="UP000026915">
    <property type="component" value="Chromosome 7"/>
</dbReference>
<dbReference type="EMBL" id="CM001885">
    <property type="protein sequence ID" value="EOY13270.1"/>
    <property type="molecule type" value="Genomic_DNA"/>
</dbReference>
<dbReference type="HOGENOM" id="CLU_2377020_0_0_1"/>
<gene>
    <name evidence="1" type="ORF">TCM_031788</name>
</gene>
<reference evidence="1 2" key="1">
    <citation type="journal article" date="2013" name="Genome Biol.">
        <title>The genome sequence of the most widely cultivated cacao type and its use to identify candidate genes regulating pod color.</title>
        <authorList>
            <person name="Motamayor J.C."/>
            <person name="Mockaitis K."/>
            <person name="Schmutz J."/>
            <person name="Haiminen N."/>
            <person name="Iii D.L."/>
            <person name="Cornejo O."/>
            <person name="Findley S.D."/>
            <person name="Zheng P."/>
            <person name="Utro F."/>
            <person name="Royaert S."/>
            <person name="Saski C."/>
            <person name="Jenkins J."/>
            <person name="Podicheti R."/>
            <person name="Zhao M."/>
            <person name="Scheffler B.E."/>
            <person name="Stack J.C."/>
            <person name="Feltus F.A."/>
            <person name="Mustiga G.M."/>
            <person name="Amores F."/>
            <person name="Phillips W."/>
            <person name="Marelli J.P."/>
            <person name="May G.D."/>
            <person name="Shapiro H."/>
            <person name="Ma J."/>
            <person name="Bustamante C.D."/>
            <person name="Schnell R.J."/>
            <person name="Main D."/>
            <person name="Gilbert D."/>
            <person name="Parida L."/>
            <person name="Kuhn D.N."/>
        </authorList>
    </citation>
    <scope>NUCLEOTIDE SEQUENCE [LARGE SCALE GENOMIC DNA]</scope>
    <source>
        <strain evidence="2">cv. Matina 1-6</strain>
    </source>
</reference>
<evidence type="ECO:0000313" key="2">
    <source>
        <dbReference type="Proteomes" id="UP000026915"/>
    </source>
</evidence>
<accession>A0A061F7F3</accession>
<dbReference type="Gramene" id="EOY13270">
    <property type="protein sequence ID" value="EOY13270"/>
    <property type="gene ID" value="TCM_031788"/>
</dbReference>
<name>A0A061F7F3_THECC</name>
<evidence type="ECO:0000313" key="1">
    <source>
        <dbReference type="EMBL" id="EOY13270.1"/>
    </source>
</evidence>
<sequence>MMIACSPPSLLICRDDLSTTHAIEDRCNCQYEIMPQPQRLTLKYNYSTSSTLDNQETWSSSHLPDLCMMWSSQDVQILNHSLKNGCITSISSTKQ</sequence>